<dbReference type="GO" id="GO:1990351">
    <property type="term" value="C:transporter complex"/>
    <property type="evidence" value="ECO:0007669"/>
    <property type="project" value="TreeGrafter"/>
</dbReference>
<dbReference type="HAMAP" id="MF_01411">
    <property type="entry name" value="LPS_assembly_LptD"/>
    <property type="match status" value="1"/>
</dbReference>
<dbReference type="PANTHER" id="PTHR30189:SF1">
    <property type="entry name" value="LPS-ASSEMBLY PROTEIN LPTD"/>
    <property type="match status" value="1"/>
</dbReference>
<evidence type="ECO:0000256" key="1">
    <source>
        <dbReference type="ARBA" id="ARBA00022729"/>
    </source>
</evidence>
<dbReference type="InterPro" id="IPR005653">
    <property type="entry name" value="OstA-like_N"/>
</dbReference>
<evidence type="ECO:0000259" key="6">
    <source>
        <dbReference type="Pfam" id="PF04453"/>
    </source>
</evidence>
<comment type="function">
    <text evidence="4">Together with LptE, is involved in the assembly of lipopolysaccharide (LPS) at the surface of the outer membrane.</text>
</comment>
<dbReference type="Gene3D" id="2.60.450.10">
    <property type="entry name" value="Lipopolysaccharide (LPS) transport protein A like domain"/>
    <property type="match status" value="1"/>
</dbReference>
<sequence length="774" mass="88109" precursor="true">MSTRLIIKPIAIFTALLPFTAIANNSNDNSPQTTDVTGECLSDSVHVDSGINFSPLDANQPLSISADRVAGDHESELSFSGQVKISRGPHRLSADDATLNRAKQQLGASGNVHYQSPSVEVHSSSLSADADASIIVMTDSEYQVVNNPTHGSAQNIEIRQNDQKFILEEGSFTTCPKGDESWVMNADRIELDGETEWGEAHNSVIRLGDVPVLWLPYMTFPLSDKRKSGLLFPSISNSSRNGLDIKQPYYWNIAPNVDATLTPRYIANSGTQIGAEVRYLRAEQSNQFNLEYLDSDDELQSSDERYLYRWLHLGRFNDNVRSFVEYTEVSDDNYFNDLGSDVASETDNRLERVAQLTFLSEQLDSNLTVTDFEIFGNTPDVYRQLPRVDFTYRLPYFSDLFDAKLYGEYNRFEHSDSELVTANRYHIEPSVVYNWHSPAADFEAEAKIYQTYFDQDDPTENFDSSVSRTLPSLRLYGQLNFERSVNLFGNDYTQRLEPQIQYLLVGHQQQDDIALYDTVALREDFYGLYRDRRFSGLDRIADTNQITIGATTRLFNSANKETLRFSFGQIFYFDESKIIEQLSGRKVEDTSAFATALDTYFDDYSIHAEYRYNFERSATEASNILLNYSPGERKLIQLSYRYSPEPLNFTNASGDPLDSREVNQLGSVVSWPLYDRYQLVASHYRDTELERSVETLAGIQYQSCCWAVRLVYQRNLNTNFPEGDGTTADRDAYDSGIALQFELKGLGGNRDTSGHRTMIDESIFGYRKNYYLNN</sequence>
<dbReference type="RefSeq" id="WP_158100638.1">
    <property type="nucleotide sequence ID" value="NZ_BMDX01000002.1"/>
</dbReference>
<keyword evidence="2 4" id="KW-0472">Membrane</keyword>
<dbReference type="Pfam" id="PF04453">
    <property type="entry name" value="LptD"/>
    <property type="match status" value="1"/>
</dbReference>
<dbReference type="InterPro" id="IPR020889">
    <property type="entry name" value="LipoPS_assembly_LptD"/>
</dbReference>
<keyword evidence="3 4" id="KW-0998">Cell outer membrane</keyword>
<dbReference type="InterPro" id="IPR007543">
    <property type="entry name" value="LptD_C"/>
</dbReference>
<dbReference type="GO" id="GO:0015920">
    <property type="term" value="P:lipopolysaccharide transport"/>
    <property type="evidence" value="ECO:0007669"/>
    <property type="project" value="InterPro"/>
</dbReference>
<feature type="signal peptide" evidence="4">
    <location>
        <begin position="1"/>
        <end position="23"/>
    </location>
</feature>
<evidence type="ECO:0000259" key="5">
    <source>
        <dbReference type="Pfam" id="PF03968"/>
    </source>
</evidence>
<dbReference type="Proteomes" id="UP000619743">
    <property type="component" value="Unassembled WGS sequence"/>
</dbReference>
<proteinExistence type="inferred from homology"/>
<keyword evidence="8" id="KW-1185">Reference proteome</keyword>
<evidence type="ECO:0000313" key="8">
    <source>
        <dbReference type="Proteomes" id="UP000619743"/>
    </source>
</evidence>
<feature type="domain" description="LptD C-terminal" evidence="6">
    <location>
        <begin position="304"/>
        <end position="676"/>
    </location>
</feature>
<evidence type="ECO:0000313" key="7">
    <source>
        <dbReference type="EMBL" id="GGA67820.1"/>
    </source>
</evidence>
<comment type="caution">
    <text evidence="7">The sequence shown here is derived from an EMBL/GenBank/DDBJ whole genome shotgun (WGS) entry which is preliminary data.</text>
</comment>
<keyword evidence="1 4" id="KW-0732">Signal</keyword>
<evidence type="ECO:0000256" key="4">
    <source>
        <dbReference type="HAMAP-Rule" id="MF_01411"/>
    </source>
</evidence>
<reference evidence="8" key="1">
    <citation type="journal article" date="2019" name="Int. J. Syst. Evol. Microbiol.">
        <title>The Global Catalogue of Microorganisms (GCM) 10K type strain sequencing project: providing services to taxonomists for standard genome sequencing and annotation.</title>
        <authorList>
            <consortium name="The Broad Institute Genomics Platform"/>
            <consortium name="The Broad Institute Genome Sequencing Center for Infectious Disease"/>
            <person name="Wu L."/>
            <person name="Ma J."/>
        </authorList>
    </citation>
    <scope>NUCLEOTIDE SEQUENCE [LARGE SCALE GENOMIC DNA]</scope>
    <source>
        <strain evidence="8">CGMCC 1.10130</strain>
    </source>
</reference>
<comment type="subunit">
    <text evidence="4">Component of the lipopolysaccharide transport and assembly complex. Interacts with LptE and LptA.</text>
</comment>
<dbReference type="Pfam" id="PF03968">
    <property type="entry name" value="LptD_N"/>
    <property type="match status" value="1"/>
</dbReference>
<name>A0A8J2U2N0_9GAMM</name>
<dbReference type="InterPro" id="IPR050218">
    <property type="entry name" value="LptD"/>
</dbReference>
<dbReference type="AlphaFoldDB" id="A0A8J2U2N0"/>
<accession>A0A8J2U2N0</accession>
<dbReference type="GO" id="GO:0009279">
    <property type="term" value="C:cell outer membrane"/>
    <property type="evidence" value="ECO:0007669"/>
    <property type="project" value="UniProtKB-SubCell"/>
</dbReference>
<feature type="chain" id="PRO_5035347532" description="LPS-assembly protein LptD" evidence="4">
    <location>
        <begin position="24"/>
        <end position="774"/>
    </location>
</feature>
<feature type="domain" description="Organic solvent tolerance-like N-terminal" evidence="5">
    <location>
        <begin position="64"/>
        <end position="196"/>
    </location>
</feature>
<comment type="subcellular location">
    <subcellularLocation>
        <location evidence="4">Cell outer membrane</location>
    </subcellularLocation>
</comment>
<protein>
    <recommendedName>
        <fullName evidence="4">LPS-assembly protein LptD</fullName>
    </recommendedName>
</protein>
<comment type="caution">
    <text evidence="4">Lacks conserved residue(s) required for the propagation of feature annotation.</text>
</comment>
<dbReference type="OrthoDB" id="9760225at2"/>
<dbReference type="EMBL" id="BMDX01000002">
    <property type="protein sequence ID" value="GGA67820.1"/>
    <property type="molecule type" value="Genomic_DNA"/>
</dbReference>
<dbReference type="GO" id="GO:0043165">
    <property type="term" value="P:Gram-negative-bacterium-type cell outer membrane assembly"/>
    <property type="evidence" value="ECO:0007669"/>
    <property type="project" value="UniProtKB-UniRule"/>
</dbReference>
<dbReference type="PANTHER" id="PTHR30189">
    <property type="entry name" value="LPS-ASSEMBLY PROTEIN"/>
    <property type="match status" value="1"/>
</dbReference>
<evidence type="ECO:0000256" key="2">
    <source>
        <dbReference type="ARBA" id="ARBA00023136"/>
    </source>
</evidence>
<evidence type="ECO:0000256" key="3">
    <source>
        <dbReference type="ARBA" id="ARBA00023237"/>
    </source>
</evidence>
<organism evidence="7 8">
    <name type="scientific">Neiella marina</name>
    <dbReference type="NCBI Taxonomy" id="508461"/>
    <lineage>
        <taxon>Bacteria</taxon>
        <taxon>Pseudomonadati</taxon>
        <taxon>Pseudomonadota</taxon>
        <taxon>Gammaproteobacteria</taxon>
        <taxon>Alteromonadales</taxon>
        <taxon>Echinimonadaceae</taxon>
        <taxon>Neiella</taxon>
    </lineage>
</organism>
<gene>
    <name evidence="4 7" type="primary">lptD</name>
    <name evidence="7" type="ORF">GCM10011369_06870</name>
</gene>
<comment type="similarity">
    <text evidence="4">Belongs to the LptD family.</text>
</comment>